<dbReference type="KEGG" id="sseo:D0Z67_27040"/>
<sequence>MAIQRMDNVGIVVEDMDAAVAFFEELGMELEGRGEVQGAFADRCTGLDGVHCDIAMLRTPDGHSRLELAKYRSPEVIDGGPRDRPHNILGTHRVMFAVDDIEDTVARLRPHGGEVVGGIARFEDSYLLCYLRGPEGVIVGLAEQLG</sequence>
<feature type="domain" description="VOC" evidence="2">
    <location>
        <begin position="5"/>
        <end position="144"/>
    </location>
</feature>
<dbReference type="STRING" id="73044.GCA_000725795_05211"/>
<organism evidence="3 4">
    <name type="scientific">Streptomyces seoulensis</name>
    <dbReference type="NCBI Taxonomy" id="73044"/>
    <lineage>
        <taxon>Bacteria</taxon>
        <taxon>Bacillati</taxon>
        <taxon>Actinomycetota</taxon>
        <taxon>Actinomycetes</taxon>
        <taxon>Kitasatosporales</taxon>
        <taxon>Streptomycetaceae</taxon>
        <taxon>Streptomyces</taxon>
    </lineage>
</organism>
<dbReference type="CDD" id="cd08353">
    <property type="entry name" value="VOC_like"/>
    <property type="match status" value="1"/>
</dbReference>
<reference evidence="3 4" key="1">
    <citation type="submission" date="2018-08" db="EMBL/GenBank/DDBJ databases">
        <title>The complete genome sequence of Streptomyces seoulensis, a pioneer strain for nickel superoxide dismutase discovery.</title>
        <authorList>
            <person name="Shin J."/>
            <person name="Lee J.-S."/>
            <person name="Lee E.-J."/>
            <person name="Youn H.-D."/>
        </authorList>
    </citation>
    <scope>NUCLEOTIDE SEQUENCE [LARGE SCALE GENOMIC DNA]</scope>
    <source>
        <strain evidence="3 4">KCTC 9819</strain>
    </source>
</reference>
<dbReference type="AlphaFoldDB" id="A0A4P6U380"/>
<evidence type="ECO:0000259" key="2">
    <source>
        <dbReference type="PROSITE" id="PS51819"/>
    </source>
</evidence>
<dbReference type="GO" id="GO:0046491">
    <property type="term" value="P:L-methylmalonyl-CoA metabolic process"/>
    <property type="evidence" value="ECO:0007669"/>
    <property type="project" value="TreeGrafter"/>
</dbReference>
<dbReference type="OrthoDB" id="7187210at2"/>
<dbReference type="PANTHER" id="PTHR43048:SF5">
    <property type="entry name" value="BLR5325 PROTEIN"/>
    <property type="match status" value="1"/>
</dbReference>
<accession>A0A4P6U380</accession>
<evidence type="ECO:0000313" key="3">
    <source>
        <dbReference type="EMBL" id="QBJ93571.1"/>
    </source>
</evidence>
<dbReference type="GO" id="GO:0004493">
    <property type="term" value="F:methylmalonyl-CoA epimerase activity"/>
    <property type="evidence" value="ECO:0007669"/>
    <property type="project" value="TreeGrafter"/>
</dbReference>
<evidence type="ECO:0000313" key="4">
    <source>
        <dbReference type="Proteomes" id="UP000292547"/>
    </source>
</evidence>
<keyword evidence="1" id="KW-0479">Metal-binding</keyword>
<proteinExistence type="predicted"/>
<keyword evidence="4" id="KW-1185">Reference proteome</keyword>
<dbReference type="Gene3D" id="3.10.180.10">
    <property type="entry name" value="2,3-Dihydroxybiphenyl 1,2-Dioxygenase, domain 1"/>
    <property type="match status" value="1"/>
</dbReference>
<protein>
    <submittedName>
        <fullName evidence="3">VOC family protein</fullName>
    </submittedName>
</protein>
<dbReference type="Proteomes" id="UP000292547">
    <property type="component" value="Chromosome"/>
</dbReference>
<dbReference type="RefSeq" id="WP_031183301.1">
    <property type="nucleotide sequence ID" value="NZ_CP032229.1"/>
</dbReference>
<dbReference type="InterPro" id="IPR037523">
    <property type="entry name" value="VOC_core"/>
</dbReference>
<gene>
    <name evidence="3" type="ORF">D0Z67_27040</name>
</gene>
<dbReference type="PANTHER" id="PTHR43048">
    <property type="entry name" value="METHYLMALONYL-COA EPIMERASE"/>
    <property type="match status" value="1"/>
</dbReference>
<dbReference type="InterPro" id="IPR029068">
    <property type="entry name" value="Glyas_Bleomycin-R_OHBP_Dase"/>
</dbReference>
<name>A0A4P6U380_STRSO</name>
<dbReference type="EMBL" id="CP032229">
    <property type="protein sequence ID" value="QBJ93571.1"/>
    <property type="molecule type" value="Genomic_DNA"/>
</dbReference>
<dbReference type="InterPro" id="IPR004360">
    <property type="entry name" value="Glyas_Fos-R_dOase_dom"/>
</dbReference>
<dbReference type="InterPro" id="IPR051785">
    <property type="entry name" value="MMCE/EMCE_epimerase"/>
</dbReference>
<evidence type="ECO:0000256" key="1">
    <source>
        <dbReference type="ARBA" id="ARBA00022723"/>
    </source>
</evidence>
<dbReference type="Pfam" id="PF00903">
    <property type="entry name" value="Glyoxalase"/>
    <property type="match status" value="1"/>
</dbReference>
<dbReference type="SUPFAM" id="SSF54593">
    <property type="entry name" value="Glyoxalase/Bleomycin resistance protein/Dihydroxybiphenyl dioxygenase"/>
    <property type="match status" value="1"/>
</dbReference>
<dbReference type="GO" id="GO:0046872">
    <property type="term" value="F:metal ion binding"/>
    <property type="evidence" value="ECO:0007669"/>
    <property type="project" value="UniProtKB-KW"/>
</dbReference>
<dbReference type="GeneID" id="300102563"/>
<dbReference type="PROSITE" id="PS51819">
    <property type="entry name" value="VOC"/>
    <property type="match status" value="1"/>
</dbReference>